<reference evidence="2 3" key="1">
    <citation type="journal article" date="2012" name="J. Bacteriol.">
        <title>Complete genome sequence of a thermophilic methanogen, Methanocella conradii HZ254, isolated from Chinese rice field soil.</title>
        <authorList>
            <person name="Lu Z."/>
            <person name="Lu Y."/>
        </authorList>
    </citation>
    <scope>NUCLEOTIDE SEQUENCE [LARGE SCALE GENOMIC DNA]</scope>
    <source>
        <strain evidence="3">DSM 24694 / JCM 17849 / CGMCC 1.5162 / HZ254</strain>
    </source>
</reference>
<evidence type="ECO:0000313" key="3">
    <source>
        <dbReference type="Proteomes" id="UP000005233"/>
    </source>
</evidence>
<sequence length="184" mass="19581">MEFDLANTEVVLVAAPKDFRDEELFIPEDVFSEAGAFVLTASTTKSSIHGSQGGSTEPDLHIEDINVDSLDAIVIAGGSGARQYLWHNESLLGKVREANDKGKIIGAICVSGAIPALAGIMKDRMGTVYPDPEALDILKGHGEIYVDEGVVVDGNVITANGPQYAKEFAEAILGLLKQRLLTTI</sequence>
<dbReference type="Pfam" id="PF01965">
    <property type="entry name" value="DJ-1_PfpI"/>
    <property type="match status" value="1"/>
</dbReference>
<evidence type="ECO:0000313" key="2">
    <source>
        <dbReference type="EMBL" id="AFC99322.1"/>
    </source>
</evidence>
<evidence type="ECO:0000259" key="1">
    <source>
        <dbReference type="Pfam" id="PF01965"/>
    </source>
</evidence>
<dbReference type="OrthoDB" id="82036at2157"/>
<dbReference type="EC" id="3.2.-.-" evidence="2"/>
<dbReference type="PANTHER" id="PTHR48094:SF12">
    <property type="entry name" value="PARKINSON DISEASE PROTEIN 7 HOMOLOG"/>
    <property type="match status" value="1"/>
</dbReference>
<dbReference type="GO" id="GO:0008233">
    <property type="term" value="F:peptidase activity"/>
    <property type="evidence" value="ECO:0007669"/>
    <property type="project" value="UniProtKB-KW"/>
</dbReference>
<dbReference type="CDD" id="cd03135">
    <property type="entry name" value="GATase1_DJ-1"/>
    <property type="match status" value="1"/>
</dbReference>
<dbReference type="KEGG" id="mez:Mtc_0557"/>
<dbReference type="GO" id="GO:0016798">
    <property type="term" value="F:hydrolase activity, acting on glycosyl bonds"/>
    <property type="evidence" value="ECO:0007669"/>
    <property type="project" value="UniProtKB-KW"/>
</dbReference>
<dbReference type="GO" id="GO:0005737">
    <property type="term" value="C:cytoplasm"/>
    <property type="evidence" value="ECO:0007669"/>
    <property type="project" value="TreeGrafter"/>
</dbReference>
<dbReference type="InterPro" id="IPR050325">
    <property type="entry name" value="Prot/Nucl_acid_deglycase"/>
</dbReference>
<keyword evidence="2" id="KW-0326">Glycosidase</keyword>
<dbReference type="STRING" id="1041930.Mtc_0557"/>
<dbReference type="GO" id="GO:0006508">
    <property type="term" value="P:proteolysis"/>
    <property type="evidence" value="ECO:0007669"/>
    <property type="project" value="UniProtKB-KW"/>
</dbReference>
<dbReference type="EMBL" id="CP003243">
    <property type="protein sequence ID" value="AFC99322.1"/>
    <property type="molecule type" value="Genomic_DNA"/>
</dbReference>
<accession>H8I5K3</accession>
<keyword evidence="3" id="KW-1185">Reference proteome</keyword>
<dbReference type="AlphaFoldDB" id="H8I5K3"/>
<dbReference type="HOGENOM" id="CLU_000445_44_4_2"/>
<dbReference type="InterPro" id="IPR029062">
    <property type="entry name" value="Class_I_gatase-like"/>
</dbReference>
<gene>
    <name evidence="2" type="ordered locus">Mtc_0557</name>
</gene>
<dbReference type="InterPro" id="IPR002818">
    <property type="entry name" value="DJ-1/PfpI"/>
</dbReference>
<dbReference type="Proteomes" id="UP000005233">
    <property type="component" value="Chromosome"/>
</dbReference>
<organism evidence="2 3">
    <name type="scientific">Methanocella conradii (strain DSM 24694 / JCM 17849 / CGMCC 1.5162 / HZ254)</name>
    <dbReference type="NCBI Taxonomy" id="1041930"/>
    <lineage>
        <taxon>Archaea</taxon>
        <taxon>Methanobacteriati</taxon>
        <taxon>Methanobacteriota</taxon>
        <taxon>Stenosarchaea group</taxon>
        <taxon>Methanomicrobia</taxon>
        <taxon>Methanocellales</taxon>
        <taxon>Methanocellaceae</taxon>
        <taxon>Methanocella</taxon>
    </lineage>
</organism>
<dbReference type="PANTHER" id="PTHR48094">
    <property type="entry name" value="PROTEIN/NUCLEIC ACID DEGLYCASE DJ-1-RELATED"/>
    <property type="match status" value="1"/>
</dbReference>
<dbReference type="Gene3D" id="3.40.50.880">
    <property type="match status" value="1"/>
</dbReference>
<keyword evidence="2" id="KW-0645">Protease</keyword>
<dbReference type="RefSeq" id="WP_014405161.1">
    <property type="nucleotide sequence ID" value="NC_017034.1"/>
</dbReference>
<proteinExistence type="predicted"/>
<dbReference type="GeneID" id="11970446"/>
<keyword evidence="2" id="KW-0378">Hydrolase</keyword>
<dbReference type="eggNOG" id="arCOG00769">
    <property type="taxonomic scope" value="Archaea"/>
</dbReference>
<dbReference type="SUPFAM" id="SSF52317">
    <property type="entry name" value="Class I glutamine amidotransferase-like"/>
    <property type="match status" value="1"/>
</dbReference>
<protein>
    <submittedName>
        <fullName evidence="2">Intracellular protease/amidase</fullName>
        <ecNumber evidence="2">3.2.-.-</ecNumber>
    </submittedName>
</protein>
<feature type="domain" description="DJ-1/PfpI" evidence="1">
    <location>
        <begin position="11"/>
        <end position="173"/>
    </location>
</feature>
<name>H8I5K3_METCZ</name>